<dbReference type="SUPFAM" id="SSF53850">
    <property type="entry name" value="Periplasmic binding protein-like II"/>
    <property type="match status" value="1"/>
</dbReference>
<keyword evidence="2" id="KW-0813">Transport</keyword>
<dbReference type="PIRSF" id="PIRSF002741">
    <property type="entry name" value="MppA"/>
    <property type="match status" value="1"/>
</dbReference>
<dbReference type="InterPro" id="IPR000914">
    <property type="entry name" value="SBP_5_dom"/>
</dbReference>
<evidence type="ECO:0000313" key="6">
    <source>
        <dbReference type="Proteomes" id="UP001596356"/>
    </source>
</evidence>
<feature type="domain" description="Solute-binding protein family 5" evidence="4">
    <location>
        <begin position="81"/>
        <end position="421"/>
    </location>
</feature>
<protein>
    <submittedName>
        <fullName evidence="5">ABC transporter substrate-binding protein</fullName>
    </submittedName>
</protein>
<keyword evidence="6" id="KW-1185">Reference proteome</keyword>
<keyword evidence="3" id="KW-0732">Signal</keyword>
<proteinExistence type="inferred from homology"/>
<name>A0ABW2AWP2_9MICO</name>
<reference evidence="6" key="1">
    <citation type="journal article" date="2019" name="Int. J. Syst. Evol. Microbiol.">
        <title>The Global Catalogue of Microorganisms (GCM) 10K type strain sequencing project: providing services to taxonomists for standard genome sequencing and annotation.</title>
        <authorList>
            <consortium name="The Broad Institute Genomics Platform"/>
            <consortium name="The Broad Institute Genome Sequencing Center for Infectious Disease"/>
            <person name="Wu L."/>
            <person name="Ma J."/>
        </authorList>
    </citation>
    <scope>NUCLEOTIDE SEQUENCE [LARGE SCALE GENOMIC DNA]</scope>
    <source>
        <strain evidence="6">NBRC 106593</strain>
    </source>
</reference>
<dbReference type="PROSITE" id="PS51257">
    <property type="entry name" value="PROKAR_LIPOPROTEIN"/>
    <property type="match status" value="1"/>
</dbReference>
<dbReference type="PANTHER" id="PTHR30290:SF9">
    <property type="entry name" value="OLIGOPEPTIDE-BINDING PROTEIN APPA"/>
    <property type="match status" value="1"/>
</dbReference>
<accession>A0ABW2AWP2</accession>
<organism evidence="5 6">
    <name type="scientific">Branchiibius cervicis</name>
    <dbReference type="NCBI Taxonomy" id="908252"/>
    <lineage>
        <taxon>Bacteria</taxon>
        <taxon>Bacillati</taxon>
        <taxon>Actinomycetota</taxon>
        <taxon>Actinomycetes</taxon>
        <taxon>Micrococcales</taxon>
        <taxon>Dermacoccaceae</taxon>
        <taxon>Branchiibius</taxon>
    </lineage>
</organism>
<dbReference type="Gene3D" id="3.10.105.10">
    <property type="entry name" value="Dipeptide-binding Protein, Domain 3"/>
    <property type="match status" value="1"/>
</dbReference>
<dbReference type="RefSeq" id="WP_377824561.1">
    <property type="nucleotide sequence ID" value="NZ_JBHSWJ010000002.1"/>
</dbReference>
<evidence type="ECO:0000256" key="3">
    <source>
        <dbReference type="ARBA" id="ARBA00022729"/>
    </source>
</evidence>
<dbReference type="InterPro" id="IPR039424">
    <property type="entry name" value="SBP_5"/>
</dbReference>
<evidence type="ECO:0000256" key="1">
    <source>
        <dbReference type="ARBA" id="ARBA00005695"/>
    </source>
</evidence>
<dbReference type="Pfam" id="PF00496">
    <property type="entry name" value="SBP_bac_5"/>
    <property type="match status" value="1"/>
</dbReference>
<dbReference type="PANTHER" id="PTHR30290">
    <property type="entry name" value="PERIPLASMIC BINDING COMPONENT OF ABC TRANSPORTER"/>
    <property type="match status" value="1"/>
</dbReference>
<dbReference type="InterPro" id="IPR030678">
    <property type="entry name" value="Peptide/Ni-bd"/>
</dbReference>
<dbReference type="PROSITE" id="PS51318">
    <property type="entry name" value="TAT"/>
    <property type="match status" value="1"/>
</dbReference>
<sequence length="515" mass="55058">MVTTTRRGVLGIVAGSGLGAILAACSNGGGSANTGGGGSSTINIGSLAYPANMDPVNAQGSNVPFFQAVYDNLIDKAPTGELKPMLATEWKWSADNKTLEMALRTDVKFSDGTAFNADAARQNLLRYRDSKLAGSTLLAQVQDVKVVDPHRLQIVLSQVSPGFVQNLWAGAGFMASPKSIAAGSALKTTPVGSGPYTMDASQTALGSKWVFKARTDYWGEKAKFDTVNITTYSSETALANGLKSGQIDAGLLQQQSSIDSVKGVSTLKMMPYPFDMISISILDHDGTIDKPLADVRVRQAMNYAINRENLVKYVWQGNATATSIPVSPDSPAYVASLKDYYEHDPAKAKQLLSEAGYPNGFAITMPQYTPIATDAIANSVGEDLAAIGIKVTWKKIDNNGLYADVVTNKKYSTIIFSLGLSDSAWDMVNSVLNPLVGIGQYDDPKGLALIDQIRAAKTEAERKPLYQAFATHLVESAWSVPMTIPNYQFVIDQKVTAQRQAGMAVPSLPNYAPAK</sequence>
<evidence type="ECO:0000313" key="5">
    <source>
        <dbReference type="EMBL" id="MFC6715439.1"/>
    </source>
</evidence>
<dbReference type="Gene3D" id="3.40.190.10">
    <property type="entry name" value="Periplasmic binding protein-like II"/>
    <property type="match status" value="1"/>
</dbReference>
<gene>
    <name evidence="5" type="ORF">ACFQBT_17105</name>
</gene>
<evidence type="ECO:0000256" key="2">
    <source>
        <dbReference type="ARBA" id="ARBA00022448"/>
    </source>
</evidence>
<comment type="similarity">
    <text evidence="1">Belongs to the bacterial solute-binding protein 5 family.</text>
</comment>
<evidence type="ECO:0000259" key="4">
    <source>
        <dbReference type="Pfam" id="PF00496"/>
    </source>
</evidence>
<comment type="caution">
    <text evidence="5">The sequence shown here is derived from an EMBL/GenBank/DDBJ whole genome shotgun (WGS) entry which is preliminary data.</text>
</comment>
<dbReference type="InterPro" id="IPR006311">
    <property type="entry name" value="TAT_signal"/>
</dbReference>
<dbReference type="EMBL" id="JBHSWJ010000002">
    <property type="protein sequence ID" value="MFC6715439.1"/>
    <property type="molecule type" value="Genomic_DNA"/>
</dbReference>
<dbReference type="Proteomes" id="UP001596356">
    <property type="component" value="Unassembled WGS sequence"/>
</dbReference>